<evidence type="ECO:0000313" key="2">
    <source>
        <dbReference type="Proteomes" id="UP000824120"/>
    </source>
</evidence>
<name>A0A9J5YER8_SOLCO</name>
<dbReference type="AlphaFoldDB" id="A0A9J5YER8"/>
<organism evidence="1 2">
    <name type="scientific">Solanum commersonii</name>
    <name type="common">Commerson's wild potato</name>
    <name type="synonym">Commerson's nightshade</name>
    <dbReference type="NCBI Taxonomy" id="4109"/>
    <lineage>
        <taxon>Eukaryota</taxon>
        <taxon>Viridiplantae</taxon>
        <taxon>Streptophyta</taxon>
        <taxon>Embryophyta</taxon>
        <taxon>Tracheophyta</taxon>
        <taxon>Spermatophyta</taxon>
        <taxon>Magnoliopsida</taxon>
        <taxon>eudicotyledons</taxon>
        <taxon>Gunneridae</taxon>
        <taxon>Pentapetalae</taxon>
        <taxon>asterids</taxon>
        <taxon>lamiids</taxon>
        <taxon>Solanales</taxon>
        <taxon>Solanaceae</taxon>
        <taxon>Solanoideae</taxon>
        <taxon>Solaneae</taxon>
        <taxon>Solanum</taxon>
    </lineage>
</organism>
<keyword evidence="2" id="KW-1185">Reference proteome</keyword>
<comment type="caution">
    <text evidence="1">The sequence shown here is derived from an EMBL/GenBank/DDBJ whole genome shotgun (WGS) entry which is preliminary data.</text>
</comment>
<dbReference type="EMBL" id="JACXVP010000006">
    <property type="protein sequence ID" value="KAG5598327.1"/>
    <property type="molecule type" value="Genomic_DNA"/>
</dbReference>
<evidence type="ECO:0000313" key="1">
    <source>
        <dbReference type="EMBL" id="KAG5598327.1"/>
    </source>
</evidence>
<proteinExistence type="predicted"/>
<accession>A0A9J5YER8</accession>
<protein>
    <submittedName>
        <fullName evidence="1">Uncharacterized protein</fullName>
    </submittedName>
</protein>
<gene>
    <name evidence="1" type="ORF">H5410_029697</name>
</gene>
<dbReference type="Proteomes" id="UP000824120">
    <property type="component" value="Chromosome 6"/>
</dbReference>
<reference evidence="1 2" key="1">
    <citation type="submission" date="2020-09" db="EMBL/GenBank/DDBJ databases">
        <title>De no assembly of potato wild relative species, Solanum commersonii.</title>
        <authorList>
            <person name="Cho K."/>
        </authorList>
    </citation>
    <scope>NUCLEOTIDE SEQUENCE [LARGE SCALE GENOMIC DNA]</scope>
    <source>
        <strain evidence="1">LZ3.2</strain>
        <tissue evidence="1">Leaf</tissue>
    </source>
</reference>
<sequence>MRYNSDIWYDEVEHFIFFSNSEYKLQAELDCEESSIRCSMYSINWSLLTLNCLPRWRMKCMCDSEQNIVCLDSHLKLIQLIDFEDEDDSGFSGRMHKKWF</sequence>